<dbReference type="RefSeq" id="WP_216568001.1">
    <property type="nucleotide sequence ID" value="NZ_JAHLOQ010000001.1"/>
</dbReference>
<feature type="region of interest" description="Disordered" evidence="1">
    <location>
        <begin position="57"/>
        <end position="99"/>
    </location>
</feature>
<protein>
    <submittedName>
        <fullName evidence="3">Uncharacterized protein</fullName>
    </submittedName>
</protein>
<reference evidence="3 4" key="1">
    <citation type="submission" date="2021-06" db="EMBL/GenBank/DDBJ databases">
        <authorList>
            <person name="Sun Q."/>
            <person name="Li D."/>
        </authorList>
    </citation>
    <scope>NUCLEOTIDE SEQUENCE [LARGE SCALE GENOMIC DNA]</scope>
    <source>
        <strain evidence="3 4">N19</strain>
    </source>
</reference>
<accession>A0ABS6DT10</accession>
<comment type="caution">
    <text evidence="3">The sequence shown here is derived from an EMBL/GenBank/DDBJ whole genome shotgun (WGS) entry which is preliminary data.</text>
</comment>
<proteinExistence type="predicted"/>
<gene>
    <name evidence="3" type="ORF">KQI20_00110</name>
</gene>
<evidence type="ECO:0000256" key="2">
    <source>
        <dbReference type="SAM" id="Phobius"/>
    </source>
</evidence>
<sequence length="99" mass="11494">MFCCDDKKRKDDICYKGIIIGGIVAAASIMVIGICKKIKCRKIEKIIHELEMEEINTETPKQENQEKSQSDEEIELKEKVEKFNSRRLTTENESKNNED</sequence>
<keyword evidence="2" id="KW-1133">Transmembrane helix</keyword>
<dbReference type="Proteomes" id="UP001196301">
    <property type="component" value="Unassembled WGS sequence"/>
</dbReference>
<evidence type="ECO:0000256" key="1">
    <source>
        <dbReference type="SAM" id="MobiDB-lite"/>
    </source>
</evidence>
<feature type="compositionally biased region" description="Basic and acidic residues" evidence="1">
    <location>
        <begin position="60"/>
        <end position="99"/>
    </location>
</feature>
<evidence type="ECO:0000313" key="4">
    <source>
        <dbReference type="Proteomes" id="UP001196301"/>
    </source>
</evidence>
<organism evidence="3 4">
    <name type="scientific">Intestinibacter bartlettii</name>
    <dbReference type="NCBI Taxonomy" id="261299"/>
    <lineage>
        <taxon>Bacteria</taxon>
        <taxon>Bacillati</taxon>
        <taxon>Bacillota</taxon>
        <taxon>Clostridia</taxon>
        <taxon>Peptostreptococcales</taxon>
        <taxon>Peptostreptococcaceae</taxon>
        <taxon>Intestinibacter</taxon>
    </lineage>
</organism>
<keyword evidence="4" id="KW-1185">Reference proteome</keyword>
<keyword evidence="2" id="KW-0812">Transmembrane</keyword>
<evidence type="ECO:0000313" key="3">
    <source>
        <dbReference type="EMBL" id="MBU5334827.1"/>
    </source>
</evidence>
<dbReference type="EMBL" id="JAHLOQ010000001">
    <property type="protein sequence ID" value="MBU5334827.1"/>
    <property type="molecule type" value="Genomic_DNA"/>
</dbReference>
<keyword evidence="2" id="KW-0472">Membrane</keyword>
<name>A0ABS6DT10_9FIRM</name>
<feature type="transmembrane region" description="Helical" evidence="2">
    <location>
        <begin position="15"/>
        <end position="35"/>
    </location>
</feature>